<proteinExistence type="predicted"/>
<feature type="transmembrane region" description="Helical" evidence="1">
    <location>
        <begin position="12"/>
        <end position="35"/>
    </location>
</feature>
<evidence type="ECO:0000313" key="3">
    <source>
        <dbReference type="EMBL" id="TBW73560.1"/>
    </source>
</evidence>
<evidence type="ECO:0000256" key="1">
    <source>
        <dbReference type="SAM" id="Phobius"/>
    </source>
</evidence>
<dbReference type="Proteomes" id="UP000293637">
    <property type="component" value="Unassembled WGS sequence"/>
</dbReference>
<keyword evidence="1" id="KW-1133">Transmembrane helix</keyword>
<keyword evidence="1" id="KW-0472">Membrane</keyword>
<name>A0A133Q5Z4_STALU</name>
<sequence>MHPDDNDTHILLIHNTIISITLVILNVFLAQFNVLKWLSHV</sequence>
<dbReference type="EMBL" id="SCHB01000001">
    <property type="protein sequence ID" value="TBW73560.1"/>
    <property type="molecule type" value="Genomic_DNA"/>
</dbReference>
<dbReference type="EMBL" id="LRQI01000052">
    <property type="protein sequence ID" value="KXA38298.1"/>
    <property type="molecule type" value="Genomic_DNA"/>
</dbReference>
<evidence type="ECO:0000313" key="2">
    <source>
        <dbReference type="EMBL" id="KXA38298.1"/>
    </source>
</evidence>
<reference evidence="2 4" key="1">
    <citation type="submission" date="2016-01" db="EMBL/GenBank/DDBJ databases">
        <authorList>
            <person name="Mitreva M."/>
            <person name="Pepin K.H."/>
            <person name="Mihindukulasuriya K.A."/>
            <person name="Fulton R."/>
            <person name="Fronick C."/>
            <person name="O'Laughlin M."/>
            <person name="Miner T."/>
            <person name="Herter B."/>
            <person name="Rosa B.A."/>
            <person name="Cordes M."/>
            <person name="Tomlinson C."/>
            <person name="Wollam A."/>
            <person name="Palsikar V.B."/>
            <person name="Mardis E.R."/>
            <person name="Wilson R.K."/>
        </authorList>
    </citation>
    <scope>NUCLEOTIDE SEQUENCE [LARGE SCALE GENOMIC DNA]</scope>
    <source>
        <strain evidence="2 4">MJR7738</strain>
    </source>
</reference>
<protein>
    <submittedName>
        <fullName evidence="3">PIN family toxin-antitoxin system</fullName>
    </submittedName>
</protein>
<gene>
    <name evidence="3" type="ORF">EQ812_01800</name>
    <name evidence="2" type="ORF">HMPREF3225_01254</name>
</gene>
<keyword evidence="1" id="KW-0812">Transmembrane</keyword>
<dbReference type="Proteomes" id="UP000070063">
    <property type="component" value="Unassembled WGS sequence"/>
</dbReference>
<reference evidence="3 5" key="2">
    <citation type="journal article" date="2019" name="Sci. Transl. Med.">
        <title>Quorum sensing between bacterial species on the skin protects against epidermal injury in atopic dermatitis.</title>
        <authorList>
            <person name="Williams M.R."/>
        </authorList>
    </citation>
    <scope>NUCLEOTIDE SEQUENCE [LARGE SCALE GENOMIC DNA]</scope>
    <source>
        <strain evidence="3 5">E7</strain>
    </source>
</reference>
<evidence type="ECO:0000313" key="5">
    <source>
        <dbReference type="Proteomes" id="UP000293637"/>
    </source>
</evidence>
<organism evidence="3 5">
    <name type="scientific">Staphylococcus lugdunensis</name>
    <dbReference type="NCBI Taxonomy" id="28035"/>
    <lineage>
        <taxon>Bacteria</taxon>
        <taxon>Bacillati</taxon>
        <taxon>Bacillota</taxon>
        <taxon>Bacilli</taxon>
        <taxon>Bacillales</taxon>
        <taxon>Staphylococcaceae</taxon>
        <taxon>Staphylococcus</taxon>
    </lineage>
</organism>
<accession>A0A133Q5Z4</accession>
<dbReference type="AlphaFoldDB" id="A0A133Q5Z4"/>
<dbReference type="STRING" id="28035.B6N84_02180"/>
<evidence type="ECO:0000313" key="4">
    <source>
        <dbReference type="Proteomes" id="UP000070063"/>
    </source>
</evidence>
<comment type="caution">
    <text evidence="3">The sequence shown here is derived from an EMBL/GenBank/DDBJ whole genome shotgun (WGS) entry which is preliminary data.</text>
</comment>